<protein>
    <submittedName>
        <fullName evidence="2">Uncharacterized protein</fullName>
    </submittedName>
</protein>
<feature type="compositionally biased region" description="Pro residues" evidence="1">
    <location>
        <begin position="154"/>
        <end position="166"/>
    </location>
</feature>
<dbReference type="EMBL" id="JAACFV010000102">
    <property type="protein sequence ID" value="KAF7505738.1"/>
    <property type="molecule type" value="Genomic_DNA"/>
</dbReference>
<dbReference type="AlphaFoldDB" id="A0A8H7E2I6"/>
<sequence length="173" mass="18411">MAFSNYDSGNCNTFNTFNTFNITDSNIFQTTGTPHLPSSIPNQSSYQADMFASSSSPSLDSGNDFTSTRQGIYRREPLHNNVGFDALGDSLNFDYTSAACSAPAPFPAPAPTTAPAKYLSGLPDSDFNLVNTLTPFGATNTSLFPPAGGLQQEPIPPPAYPPPYQAFPPGLQQ</sequence>
<evidence type="ECO:0000313" key="3">
    <source>
        <dbReference type="Proteomes" id="UP000606974"/>
    </source>
</evidence>
<evidence type="ECO:0000256" key="1">
    <source>
        <dbReference type="SAM" id="MobiDB-lite"/>
    </source>
</evidence>
<evidence type="ECO:0000313" key="2">
    <source>
        <dbReference type="EMBL" id="KAF7505738.1"/>
    </source>
</evidence>
<accession>A0A8H7E2I6</accession>
<keyword evidence="3" id="KW-1185">Reference proteome</keyword>
<feature type="region of interest" description="Disordered" evidence="1">
    <location>
        <begin position="138"/>
        <end position="173"/>
    </location>
</feature>
<dbReference type="Proteomes" id="UP000606974">
    <property type="component" value="Unassembled WGS sequence"/>
</dbReference>
<comment type="caution">
    <text evidence="2">The sequence shown here is derived from an EMBL/GenBank/DDBJ whole genome shotgun (WGS) entry which is preliminary data.</text>
</comment>
<proteinExistence type="predicted"/>
<gene>
    <name evidence="2" type="ORF">GJ744_000504</name>
</gene>
<name>A0A8H7E2I6_9EURO</name>
<organism evidence="2 3">
    <name type="scientific">Endocarpon pusillum</name>
    <dbReference type="NCBI Taxonomy" id="364733"/>
    <lineage>
        <taxon>Eukaryota</taxon>
        <taxon>Fungi</taxon>
        <taxon>Dikarya</taxon>
        <taxon>Ascomycota</taxon>
        <taxon>Pezizomycotina</taxon>
        <taxon>Eurotiomycetes</taxon>
        <taxon>Chaetothyriomycetidae</taxon>
        <taxon>Verrucariales</taxon>
        <taxon>Verrucariaceae</taxon>
        <taxon>Endocarpon</taxon>
    </lineage>
</organism>
<reference evidence="2" key="1">
    <citation type="submission" date="2020-02" db="EMBL/GenBank/DDBJ databases">
        <authorList>
            <person name="Palmer J.M."/>
        </authorList>
    </citation>
    <scope>NUCLEOTIDE SEQUENCE</scope>
    <source>
        <strain evidence="2">EPUS1.4</strain>
        <tissue evidence="2">Thallus</tissue>
    </source>
</reference>